<dbReference type="CDD" id="cd16442">
    <property type="entry name" value="BPL"/>
    <property type="match status" value="1"/>
</dbReference>
<organism evidence="3 4">
    <name type="scientific">Candidatus Saganbacteria bacterium</name>
    <dbReference type="NCBI Taxonomy" id="2575572"/>
    <lineage>
        <taxon>Bacteria</taxon>
        <taxon>Bacillati</taxon>
        <taxon>Saganbacteria</taxon>
    </lineage>
</organism>
<reference evidence="3 4" key="1">
    <citation type="submission" date="2019-12" db="EMBL/GenBank/DDBJ databases">
        <authorList>
            <person name="Wolfe R."/>
            <person name="Danczak R."/>
            <person name="Wilkins M."/>
        </authorList>
    </citation>
    <scope>NUCLEOTIDE SEQUENCE [LARGE SCALE GENOMIC DNA]</scope>
    <source>
        <strain evidence="3">X2_MaxBin.013</strain>
    </source>
</reference>
<dbReference type="EMBL" id="WPAF01000020">
    <property type="protein sequence ID" value="KAF0133710.1"/>
    <property type="molecule type" value="Genomic_DNA"/>
</dbReference>
<dbReference type="Pfam" id="PF03099">
    <property type="entry name" value="BPL_LplA_LipB"/>
    <property type="match status" value="1"/>
</dbReference>
<dbReference type="InterPro" id="IPR004143">
    <property type="entry name" value="BPL_LPL_catalytic"/>
</dbReference>
<gene>
    <name evidence="3" type="ORF">FD145_1169</name>
</gene>
<dbReference type="AlphaFoldDB" id="A0A833NWR3"/>
<dbReference type="PROSITE" id="PS51733">
    <property type="entry name" value="BPL_LPL_CATALYTIC"/>
    <property type="match status" value="1"/>
</dbReference>
<evidence type="ECO:0000256" key="1">
    <source>
        <dbReference type="ARBA" id="ARBA00022598"/>
    </source>
</evidence>
<sequence length="137" mass="15076">MVVAKKQSKGRGKPGSVWYSPEGGLYFSVIMKIKDLDMPQITVLTAQSIANVIKREYGIQPEIKKPNDILVDNKKVCGILAEKTKKSLIIGVGINLNIKDFPEGLNAASLPADKKIDYLGFLKSVLAEMKNDIIKQC</sequence>
<evidence type="ECO:0000313" key="4">
    <source>
        <dbReference type="Proteomes" id="UP000488506"/>
    </source>
</evidence>
<keyword evidence="1 3" id="KW-0436">Ligase</keyword>
<evidence type="ECO:0000259" key="2">
    <source>
        <dbReference type="PROSITE" id="PS51733"/>
    </source>
</evidence>
<dbReference type="PANTHER" id="PTHR12835:SF5">
    <property type="entry name" value="BIOTIN--PROTEIN LIGASE"/>
    <property type="match status" value="1"/>
</dbReference>
<dbReference type="GO" id="GO:0005737">
    <property type="term" value="C:cytoplasm"/>
    <property type="evidence" value="ECO:0007669"/>
    <property type="project" value="TreeGrafter"/>
</dbReference>
<protein>
    <submittedName>
        <fullName evidence="3">BirA family transcriptional regulator biotin operon repressor / biotin-acetyl-CoA-carboxylase ligase</fullName>
    </submittedName>
</protein>
<proteinExistence type="predicted"/>
<dbReference type="InterPro" id="IPR004408">
    <property type="entry name" value="Biotin_CoA_COase_ligase"/>
</dbReference>
<dbReference type="GO" id="GO:0004077">
    <property type="term" value="F:biotin--[biotin carboxyl-carrier protein] ligase activity"/>
    <property type="evidence" value="ECO:0007669"/>
    <property type="project" value="InterPro"/>
</dbReference>
<accession>A0A833NWR3</accession>
<comment type="caution">
    <text evidence="3">The sequence shown here is derived from an EMBL/GenBank/DDBJ whole genome shotgun (WGS) entry which is preliminary data.</text>
</comment>
<dbReference type="Proteomes" id="UP000488506">
    <property type="component" value="Unassembled WGS sequence"/>
</dbReference>
<dbReference type="PANTHER" id="PTHR12835">
    <property type="entry name" value="BIOTIN PROTEIN LIGASE"/>
    <property type="match status" value="1"/>
</dbReference>
<dbReference type="Gene3D" id="3.30.930.10">
    <property type="entry name" value="Bira Bifunctional Protein, Domain 2"/>
    <property type="match status" value="1"/>
</dbReference>
<name>A0A833NWR3_UNCSA</name>
<dbReference type="InterPro" id="IPR045864">
    <property type="entry name" value="aa-tRNA-synth_II/BPL/LPL"/>
</dbReference>
<dbReference type="NCBIfam" id="TIGR00121">
    <property type="entry name" value="birA_ligase"/>
    <property type="match status" value="1"/>
</dbReference>
<evidence type="ECO:0000313" key="3">
    <source>
        <dbReference type="EMBL" id="KAF0133710.1"/>
    </source>
</evidence>
<dbReference type="SUPFAM" id="SSF55681">
    <property type="entry name" value="Class II aaRS and biotin synthetases"/>
    <property type="match status" value="1"/>
</dbReference>
<feature type="domain" description="BPL/LPL catalytic" evidence="2">
    <location>
        <begin position="1"/>
        <end position="137"/>
    </location>
</feature>